<dbReference type="AlphaFoldDB" id="A0A3R9QQS8"/>
<feature type="transmembrane region" description="Helical" evidence="1">
    <location>
        <begin position="156"/>
        <end position="176"/>
    </location>
</feature>
<feature type="transmembrane region" description="Helical" evidence="1">
    <location>
        <begin position="67"/>
        <end position="89"/>
    </location>
</feature>
<comment type="caution">
    <text evidence="2">The sequence shown here is derived from an EMBL/GenBank/DDBJ whole genome shotgun (WGS) entry which is preliminary data.</text>
</comment>
<name>A0A3R9QQS8_9CREN</name>
<feature type="transmembrane region" description="Helical" evidence="1">
    <location>
        <begin position="37"/>
        <end position="60"/>
    </location>
</feature>
<gene>
    <name evidence="2" type="ORF">D9Q81_09025</name>
</gene>
<feature type="transmembrane region" description="Helical" evidence="1">
    <location>
        <begin position="124"/>
        <end position="144"/>
    </location>
</feature>
<evidence type="ECO:0000313" key="3">
    <source>
        <dbReference type="Proteomes" id="UP000278149"/>
    </source>
</evidence>
<keyword evidence="1" id="KW-0812">Transmembrane</keyword>
<dbReference type="Proteomes" id="UP000278149">
    <property type="component" value="Unassembled WGS sequence"/>
</dbReference>
<evidence type="ECO:0000256" key="1">
    <source>
        <dbReference type="SAM" id="Phobius"/>
    </source>
</evidence>
<keyword evidence="1" id="KW-1133">Transmembrane helix</keyword>
<organism evidence="2 3">
    <name type="scientific">Candidatus Korarchaeum cryptofilum</name>
    <dbReference type="NCBI Taxonomy" id="498846"/>
    <lineage>
        <taxon>Archaea</taxon>
        <taxon>Thermoproteota</taxon>
        <taxon>Candidatus Korarchaeia</taxon>
        <taxon>Candidatus Korarchaeales</taxon>
        <taxon>Candidatus Korarchaeaceae</taxon>
        <taxon>Candidatus Korarchaeum</taxon>
    </lineage>
</organism>
<evidence type="ECO:0000313" key="2">
    <source>
        <dbReference type="EMBL" id="RSN67152.1"/>
    </source>
</evidence>
<dbReference type="EMBL" id="RCOR01000049">
    <property type="protein sequence ID" value="RSN67152.1"/>
    <property type="molecule type" value="Genomic_DNA"/>
</dbReference>
<sequence>MKLRYPKIILSIIGYISAVVIYGIISPFLHIERLDHIGAFLAGILYVYTLTTGSATLMLIDLAKFNGPIIGISAGLGLLIGDSFILILAREVLSDEIYLLAEERDVKSLLSRIPALMRTNQSKVILSCILIALPIPTELGVVLLSSVKDLRKAELLALILSLHLIGVFSIIMLAQAI</sequence>
<reference evidence="2 3" key="1">
    <citation type="submission" date="2018-10" db="EMBL/GenBank/DDBJ databases">
        <title>Co-occurring genomic capacity for anaerobic methane metabolism and dissimilatory sulfite reduction discovered in the Korarchaeota.</title>
        <authorList>
            <person name="Mckay L.J."/>
            <person name="Dlakic M."/>
            <person name="Fields M.W."/>
            <person name="Delmont T.O."/>
            <person name="Eren A.M."/>
            <person name="Jay Z.J."/>
            <person name="Klingelsmith K.B."/>
            <person name="Rusch D.B."/>
            <person name="Inskeep W.P."/>
        </authorList>
    </citation>
    <scope>NUCLEOTIDE SEQUENCE [LARGE SCALE GENOMIC DNA]</scope>
    <source>
        <strain evidence="2 3">WS</strain>
    </source>
</reference>
<keyword evidence="1" id="KW-0472">Membrane</keyword>
<dbReference type="RefSeq" id="WP_125742928.1">
    <property type="nucleotide sequence ID" value="NZ_RCOR01000049.1"/>
</dbReference>
<proteinExistence type="predicted"/>
<accession>A0A3R9QQS8</accession>
<protein>
    <submittedName>
        <fullName evidence="2">Uncharacterized protein</fullName>
    </submittedName>
</protein>
<feature type="transmembrane region" description="Helical" evidence="1">
    <location>
        <begin position="12"/>
        <end position="31"/>
    </location>
</feature>